<feature type="domain" description="Aminotransferase class V" evidence="13">
    <location>
        <begin position="65"/>
        <end position="404"/>
    </location>
</feature>
<dbReference type="Gene3D" id="3.90.1150.10">
    <property type="entry name" value="Aspartate Aminotransferase, domain 1"/>
    <property type="match status" value="1"/>
</dbReference>
<dbReference type="PIRSF" id="PIRSF000525">
    <property type="entry name" value="SerC"/>
    <property type="match status" value="1"/>
</dbReference>
<dbReference type="STRING" id="536979.SAMN04488055_4853"/>
<dbReference type="InterPro" id="IPR022278">
    <property type="entry name" value="Pser_aminoTfrase"/>
</dbReference>
<dbReference type="EC" id="2.6.1.52" evidence="12"/>
<evidence type="ECO:0000259" key="13">
    <source>
        <dbReference type="Pfam" id="PF00266"/>
    </source>
</evidence>
<dbReference type="Proteomes" id="UP000185003">
    <property type="component" value="Unassembled WGS sequence"/>
</dbReference>
<protein>
    <recommendedName>
        <fullName evidence="12">Phosphoserine aminotransferase</fullName>
        <ecNumber evidence="12">2.6.1.52</ecNumber>
    </recommendedName>
    <alternativeName>
        <fullName evidence="12">Phosphohydroxythreonine aminotransferase</fullName>
        <shortName evidence="12">PSAT</shortName>
    </alternativeName>
</protein>
<dbReference type="InterPro" id="IPR000192">
    <property type="entry name" value="Aminotrans_V_dom"/>
</dbReference>
<evidence type="ECO:0000256" key="9">
    <source>
        <dbReference type="ARBA" id="ARBA00023299"/>
    </source>
</evidence>
<dbReference type="Gene3D" id="3.40.640.10">
    <property type="entry name" value="Type I PLP-dependent aspartate aminotransferase-like (Major domain)"/>
    <property type="match status" value="1"/>
</dbReference>
<accession>A0A1N6K0T4</accession>
<comment type="caution">
    <text evidence="12">Lacks conserved residue(s) required for the propagation of feature annotation.</text>
</comment>
<proteinExistence type="inferred from homology"/>
<dbReference type="GO" id="GO:0004648">
    <property type="term" value="F:O-phospho-L-serine:2-oxoglutarate aminotransferase activity"/>
    <property type="evidence" value="ECO:0007669"/>
    <property type="project" value="UniProtKB-UniRule"/>
</dbReference>
<comment type="pathway">
    <text evidence="1 12">Cofactor biosynthesis; pyridoxine 5'-phosphate biosynthesis; pyridoxine 5'-phosphate from D-erythrose 4-phosphate: step 3/5.</text>
</comment>
<dbReference type="GO" id="GO:0005737">
    <property type="term" value="C:cytoplasm"/>
    <property type="evidence" value="ECO:0007669"/>
    <property type="project" value="UniProtKB-SubCell"/>
</dbReference>
<evidence type="ECO:0000256" key="6">
    <source>
        <dbReference type="ARBA" id="ARBA00022679"/>
    </source>
</evidence>
<comment type="subcellular location">
    <subcellularLocation>
        <location evidence="12">Cytoplasm</location>
    </subcellularLocation>
</comment>
<evidence type="ECO:0000256" key="10">
    <source>
        <dbReference type="ARBA" id="ARBA00047630"/>
    </source>
</evidence>
<evidence type="ECO:0000256" key="12">
    <source>
        <dbReference type="HAMAP-Rule" id="MF_00160"/>
    </source>
</evidence>
<dbReference type="PANTHER" id="PTHR43247:SF1">
    <property type="entry name" value="PHOSPHOSERINE AMINOTRANSFERASE"/>
    <property type="match status" value="1"/>
</dbReference>
<evidence type="ECO:0000256" key="11">
    <source>
        <dbReference type="ARBA" id="ARBA00049007"/>
    </source>
</evidence>
<comment type="function">
    <text evidence="12">Catalyzes the reversible conversion of 3-phosphohydroxypyruvate to phosphoserine and of 3-hydroxy-2-oxo-4-phosphonooxybutanoate to phosphohydroxythreonine.</text>
</comment>
<comment type="cofactor">
    <cofactor evidence="12">
        <name>pyridoxal 5'-phosphate</name>
        <dbReference type="ChEBI" id="CHEBI:597326"/>
    </cofactor>
    <text evidence="12">Binds 1 pyridoxal phosphate per subunit.</text>
</comment>
<evidence type="ECO:0000256" key="1">
    <source>
        <dbReference type="ARBA" id="ARBA00004915"/>
    </source>
</evidence>
<comment type="subunit">
    <text evidence="12">Homodimer.</text>
</comment>
<keyword evidence="5 12" id="KW-0028">Amino-acid biosynthesis</keyword>
<comment type="catalytic activity">
    <reaction evidence="10 12">
        <text>4-(phosphooxy)-L-threonine + 2-oxoglutarate = (R)-3-hydroxy-2-oxo-4-phosphooxybutanoate + L-glutamate</text>
        <dbReference type="Rhea" id="RHEA:16573"/>
        <dbReference type="ChEBI" id="CHEBI:16810"/>
        <dbReference type="ChEBI" id="CHEBI:29985"/>
        <dbReference type="ChEBI" id="CHEBI:58452"/>
        <dbReference type="ChEBI" id="CHEBI:58538"/>
        <dbReference type="EC" id="2.6.1.52"/>
    </reaction>
</comment>
<keyword evidence="4 12" id="KW-0032">Aminotransferase</keyword>
<dbReference type="NCBIfam" id="TIGR01364">
    <property type="entry name" value="serC_1"/>
    <property type="match status" value="1"/>
</dbReference>
<dbReference type="NCBIfam" id="NF003764">
    <property type="entry name" value="PRK05355.1"/>
    <property type="match status" value="1"/>
</dbReference>
<dbReference type="FunFam" id="3.90.1150.10:FF:000006">
    <property type="entry name" value="Phosphoserine aminotransferase"/>
    <property type="match status" value="1"/>
</dbReference>
<feature type="binding site" evidence="12">
    <location>
        <position position="229"/>
    </location>
    <ligand>
        <name>pyridoxal 5'-phosphate</name>
        <dbReference type="ChEBI" id="CHEBI:597326"/>
    </ligand>
</feature>
<evidence type="ECO:0000313" key="14">
    <source>
        <dbReference type="EMBL" id="SIO50178.1"/>
    </source>
</evidence>
<dbReference type="FunFam" id="3.40.640.10:FF:000010">
    <property type="entry name" value="Phosphoserine aminotransferase"/>
    <property type="match status" value="1"/>
</dbReference>
<comment type="pathway">
    <text evidence="2 12">Amino-acid biosynthesis; L-serine biosynthesis; L-serine from 3-phospho-D-glycerate: step 2/3.</text>
</comment>
<feature type="binding site" evidence="12">
    <location>
        <position position="102"/>
    </location>
    <ligand>
        <name>L-glutamate</name>
        <dbReference type="ChEBI" id="CHEBI:29985"/>
    </ligand>
</feature>
<dbReference type="UniPathway" id="UPA00244">
    <property type="reaction ID" value="UER00311"/>
</dbReference>
<dbReference type="GO" id="GO:0030170">
    <property type="term" value="F:pyridoxal phosphate binding"/>
    <property type="evidence" value="ECO:0007669"/>
    <property type="project" value="UniProtKB-UniRule"/>
</dbReference>
<evidence type="ECO:0000256" key="2">
    <source>
        <dbReference type="ARBA" id="ARBA00005099"/>
    </source>
</evidence>
<evidence type="ECO:0000256" key="5">
    <source>
        <dbReference type="ARBA" id="ARBA00022605"/>
    </source>
</evidence>
<keyword evidence="7 12" id="KW-0663">Pyridoxal phosphate</keyword>
<dbReference type="UniPathway" id="UPA00135">
    <property type="reaction ID" value="UER00197"/>
</dbReference>
<evidence type="ECO:0000256" key="3">
    <source>
        <dbReference type="ARBA" id="ARBA00006904"/>
    </source>
</evidence>
<evidence type="ECO:0000256" key="4">
    <source>
        <dbReference type="ARBA" id="ARBA00022576"/>
    </source>
</evidence>
<evidence type="ECO:0000256" key="7">
    <source>
        <dbReference type="ARBA" id="ARBA00022898"/>
    </source>
</evidence>
<dbReference type="EMBL" id="FSRA01000002">
    <property type="protein sequence ID" value="SIO50178.1"/>
    <property type="molecule type" value="Genomic_DNA"/>
</dbReference>
<reference evidence="14 15" key="1">
    <citation type="submission" date="2016-11" db="EMBL/GenBank/DDBJ databases">
        <authorList>
            <person name="Jaros S."/>
            <person name="Januszkiewicz K."/>
            <person name="Wedrychowicz H."/>
        </authorList>
    </citation>
    <scope>NUCLEOTIDE SEQUENCE [LARGE SCALE GENOMIC DNA]</scope>
    <source>
        <strain evidence="14 15">DSM 24787</strain>
    </source>
</reference>
<dbReference type="AlphaFoldDB" id="A0A1N6K0T4"/>
<dbReference type="HAMAP" id="MF_00160">
    <property type="entry name" value="SerC_aminotrans_5"/>
    <property type="match status" value="1"/>
</dbReference>
<feature type="binding site" evidence="12">
    <location>
        <begin position="294"/>
        <end position="295"/>
    </location>
    <ligand>
        <name>pyridoxal 5'-phosphate</name>
        <dbReference type="ChEBI" id="CHEBI:597326"/>
    </ligand>
</feature>
<organism evidence="14 15">
    <name type="scientific">Chitinophaga niabensis</name>
    <dbReference type="NCBI Taxonomy" id="536979"/>
    <lineage>
        <taxon>Bacteria</taxon>
        <taxon>Pseudomonadati</taxon>
        <taxon>Bacteroidota</taxon>
        <taxon>Chitinophagia</taxon>
        <taxon>Chitinophagales</taxon>
        <taxon>Chitinophagaceae</taxon>
        <taxon>Chitinophaga</taxon>
    </lineage>
</organism>
<keyword evidence="12" id="KW-0963">Cytoplasm</keyword>
<dbReference type="PANTHER" id="PTHR43247">
    <property type="entry name" value="PHOSPHOSERINE AMINOTRANSFERASE"/>
    <property type="match status" value="1"/>
</dbReference>
<evidence type="ECO:0000256" key="8">
    <source>
        <dbReference type="ARBA" id="ARBA00023096"/>
    </source>
</evidence>
<feature type="binding site" evidence="12">
    <location>
        <position position="210"/>
    </location>
    <ligand>
        <name>pyridoxal 5'-phosphate</name>
        <dbReference type="ChEBI" id="CHEBI:597326"/>
    </ligand>
</feature>
<gene>
    <name evidence="12" type="primary">serC</name>
    <name evidence="14" type="ORF">SAMN04488055_4853</name>
</gene>
<sequence>MVKYLTGNIKINKRNIIFEPLSFLTFSYPSSGFDFNRDFLPIPSKNHRQVEQENVYNLDRNMKVHNFNAGPSVLPNEVLYKASKALIDFDGSGMSILEIGHRTEPFVAVMEEARSLAKELMQLEDDYEVLFLHGGATTQFMQVPMNLLESGETAAYIDTGVWSNKAIKEAKQFGYVDVIASSKDSNYNHIPKQYTVPSQAKYLHITTNNTIYGTQWHTTPETDVPLIADMSSDILSRQMDFNRYALIYAGVQKNMGAAGATMVAVRKSILGKITRKVPTIMDYKLHIDNGSLLNTPPVFAVYISMLTLRWLKGQGGVAAIEKINNKKAALLYDEIDHNPLFRGNVAKEDRSKMNVTFTIDKPELEEEFLKFAKKEDIVGIKGHRLSGGFRASLYNALPLESVEAMVEAMKFFSLKKA</sequence>
<dbReference type="GO" id="GO:0008615">
    <property type="term" value="P:pyridoxine biosynthetic process"/>
    <property type="evidence" value="ECO:0007669"/>
    <property type="project" value="UniProtKB-UniRule"/>
</dbReference>
<keyword evidence="6 12" id="KW-0808">Transferase</keyword>
<dbReference type="SUPFAM" id="SSF53383">
    <property type="entry name" value="PLP-dependent transferases"/>
    <property type="match status" value="1"/>
</dbReference>
<dbReference type="InterPro" id="IPR015424">
    <property type="entry name" value="PyrdxlP-dep_Trfase"/>
</dbReference>
<feature type="binding site" evidence="12">
    <location>
        <begin position="136"/>
        <end position="137"/>
    </location>
    <ligand>
        <name>pyridoxal 5'-phosphate</name>
        <dbReference type="ChEBI" id="CHEBI:597326"/>
    </ligand>
</feature>
<comment type="similarity">
    <text evidence="3 12">Belongs to the class-V pyridoxal-phosphate-dependent aminotransferase family. SerC subfamily.</text>
</comment>
<feature type="binding site" evidence="12">
    <location>
        <position position="252"/>
    </location>
    <ligand>
        <name>pyridoxal 5'-phosphate</name>
        <dbReference type="ChEBI" id="CHEBI:597326"/>
    </ligand>
</feature>
<keyword evidence="15" id="KW-1185">Reference proteome</keyword>
<dbReference type="InterPro" id="IPR015421">
    <property type="entry name" value="PyrdxlP-dep_Trfase_major"/>
</dbReference>
<keyword evidence="9 12" id="KW-0718">Serine biosynthesis</keyword>
<dbReference type="GO" id="GO:0006564">
    <property type="term" value="P:L-serine biosynthetic process"/>
    <property type="evidence" value="ECO:0007669"/>
    <property type="project" value="UniProtKB-UniRule"/>
</dbReference>
<feature type="binding site" evidence="12">
    <location>
        <position position="162"/>
    </location>
    <ligand>
        <name>pyridoxal 5'-phosphate</name>
        <dbReference type="ChEBI" id="CHEBI:597326"/>
    </ligand>
</feature>
<keyword evidence="8 12" id="KW-0664">Pyridoxine biosynthesis</keyword>
<comment type="catalytic activity">
    <reaction evidence="11 12">
        <text>O-phospho-L-serine + 2-oxoglutarate = 3-phosphooxypyruvate + L-glutamate</text>
        <dbReference type="Rhea" id="RHEA:14329"/>
        <dbReference type="ChEBI" id="CHEBI:16810"/>
        <dbReference type="ChEBI" id="CHEBI:18110"/>
        <dbReference type="ChEBI" id="CHEBI:29985"/>
        <dbReference type="ChEBI" id="CHEBI:57524"/>
        <dbReference type="EC" id="2.6.1.52"/>
    </reaction>
</comment>
<evidence type="ECO:0000313" key="15">
    <source>
        <dbReference type="Proteomes" id="UP000185003"/>
    </source>
</evidence>
<name>A0A1N6K0T4_9BACT</name>
<dbReference type="InterPro" id="IPR015422">
    <property type="entry name" value="PyrdxlP-dep_Trfase_small"/>
</dbReference>
<feature type="modified residue" description="N6-(pyridoxal phosphate)lysine" evidence="12">
    <location>
        <position position="253"/>
    </location>
</feature>
<dbReference type="Pfam" id="PF00266">
    <property type="entry name" value="Aminotran_5"/>
    <property type="match status" value="1"/>
</dbReference>